<keyword evidence="1" id="KW-1133">Transmembrane helix</keyword>
<comment type="caution">
    <text evidence="2">The sequence shown here is derived from an EMBL/GenBank/DDBJ whole genome shotgun (WGS) entry which is preliminary data.</text>
</comment>
<dbReference type="CDD" id="cd01610">
    <property type="entry name" value="PAP2_like"/>
    <property type="match status" value="1"/>
</dbReference>
<proteinExistence type="predicted"/>
<feature type="transmembrane region" description="Helical" evidence="1">
    <location>
        <begin position="91"/>
        <end position="110"/>
    </location>
</feature>
<dbReference type="Proteomes" id="UP000886758">
    <property type="component" value="Unassembled WGS sequence"/>
</dbReference>
<dbReference type="PANTHER" id="PTHR31446">
    <property type="entry name" value="ACID PHOSPHATASE/VANADIUM-DEPENDENT HALOPEROXIDASE-RELATED PROTEIN"/>
    <property type="match status" value="1"/>
</dbReference>
<keyword evidence="1" id="KW-0472">Membrane</keyword>
<sequence length="177" mass="19754">MVFLSDNPGTIDGLLDLINQRAFQIIWLCIISMAFCQILKFILLSIRNKKIFWRSLITTGGFPSSHTSTCITLVVSLFLFQRHDLDGRIDWSFAAAVIFSVIIIHDAMGVRLEASKHAKILNHLTSDIPQEEKKEMGFGKKLNLKEMLGHKGTEVLGGIAIGVLVAICGYYTILAYL</sequence>
<gene>
    <name evidence="2" type="ORF">IAD46_02430</name>
</gene>
<dbReference type="AlphaFoldDB" id="A0A9D1KJH3"/>
<accession>A0A9D1KJH3</accession>
<reference evidence="2" key="2">
    <citation type="journal article" date="2021" name="PeerJ">
        <title>Extensive microbial diversity within the chicken gut microbiome revealed by metagenomics and culture.</title>
        <authorList>
            <person name="Gilroy R."/>
            <person name="Ravi A."/>
            <person name="Getino M."/>
            <person name="Pursley I."/>
            <person name="Horton D.L."/>
            <person name="Alikhan N.F."/>
            <person name="Baker D."/>
            <person name="Gharbi K."/>
            <person name="Hall N."/>
            <person name="Watson M."/>
            <person name="Adriaenssens E.M."/>
            <person name="Foster-Nyarko E."/>
            <person name="Jarju S."/>
            <person name="Secka A."/>
            <person name="Antonio M."/>
            <person name="Oren A."/>
            <person name="Chaudhuri R.R."/>
            <person name="La Ragione R."/>
            <person name="Hildebrand F."/>
            <person name="Pallen M.J."/>
        </authorList>
    </citation>
    <scope>NUCLEOTIDE SEQUENCE</scope>
    <source>
        <strain evidence="2">ChiW17-6978</strain>
    </source>
</reference>
<dbReference type="InterPro" id="IPR003832">
    <property type="entry name" value="DUF212"/>
</dbReference>
<dbReference type="PANTHER" id="PTHR31446:SF29">
    <property type="entry name" value="ACID PHOSPHATASE_VANADIUM-DEPENDENT HALOPEROXIDASE-RELATED PROTEIN"/>
    <property type="match status" value="1"/>
</dbReference>
<dbReference type="EMBL" id="DVLF01000077">
    <property type="protein sequence ID" value="HIT49863.1"/>
    <property type="molecule type" value="Genomic_DNA"/>
</dbReference>
<name>A0A9D1KJH3_9MOLU</name>
<evidence type="ECO:0000256" key="1">
    <source>
        <dbReference type="SAM" id="Phobius"/>
    </source>
</evidence>
<protein>
    <submittedName>
        <fullName evidence="2">Divergent PAP2 family protein</fullName>
    </submittedName>
</protein>
<feature type="transmembrane region" description="Helical" evidence="1">
    <location>
        <begin position="56"/>
        <end position="79"/>
    </location>
</feature>
<evidence type="ECO:0000313" key="3">
    <source>
        <dbReference type="Proteomes" id="UP000886758"/>
    </source>
</evidence>
<reference evidence="2" key="1">
    <citation type="submission" date="2020-10" db="EMBL/GenBank/DDBJ databases">
        <authorList>
            <person name="Gilroy R."/>
        </authorList>
    </citation>
    <scope>NUCLEOTIDE SEQUENCE</scope>
    <source>
        <strain evidence="2">ChiW17-6978</strain>
    </source>
</reference>
<dbReference type="Pfam" id="PF02681">
    <property type="entry name" value="DUF212"/>
    <property type="match status" value="1"/>
</dbReference>
<organism evidence="2 3">
    <name type="scientific">Candidatus Pelethenecus faecipullorum</name>
    <dbReference type="NCBI Taxonomy" id="2840900"/>
    <lineage>
        <taxon>Bacteria</taxon>
        <taxon>Bacillati</taxon>
        <taxon>Mycoplasmatota</taxon>
        <taxon>Mollicutes</taxon>
        <taxon>Candidatus Pelethenecus</taxon>
    </lineage>
</organism>
<feature type="transmembrane region" description="Helical" evidence="1">
    <location>
        <begin position="25"/>
        <end position="44"/>
    </location>
</feature>
<evidence type="ECO:0000313" key="2">
    <source>
        <dbReference type="EMBL" id="HIT49863.1"/>
    </source>
</evidence>
<keyword evidence="1" id="KW-0812">Transmembrane</keyword>
<feature type="transmembrane region" description="Helical" evidence="1">
    <location>
        <begin position="155"/>
        <end position="176"/>
    </location>
</feature>